<evidence type="ECO:0000313" key="3">
    <source>
        <dbReference type="Proteomes" id="UP001293254"/>
    </source>
</evidence>
<dbReference type="AlphaFoldDB" id="A0AAE1XVX8"/>
<evidence type="ECO:0000256" key="1">
    <source>
        <dbReference type="SAM" id="MobiDB-lite"/>
    </source>
</evidence>
<reference evidence="2" key="2">
    <citation type="journal article" date="2024" name="Plant">
        <title>Genomic evolution and insights into agronomic trait innovations of Sesamum species.</title>
        <authorList>
            <person name="Miao H."/>
            <person name="Wang L."/>
            <person name="Qu L."/>
            <person name="Liu H."/>
            <person name="Sun Y."/>
            <person name="Le M."/>
            <person name="Wang Q."/>
            <person name="Wei S."/>
            <person name="Zheng Y."/>
            <person name="Lin W."/>
            <person name="Duan Y."/>
            <person name="Cao H."/>
            <person name="Xiong S."/>
            <person name="Wang X."/>
            <person name="Wei L."/>
            <person name="Li C."/>
            <person name="Ma Q."/>
            <person name="Ju M."/>
            <person name="Zhao R."/>
            <person name="Li G."/>
            <person name="Mu C."/>
            <person name="Tian Q."/>
            <person name="Mei H."/>
            <person name="Zhang T."/>
            <person name="Gao T."/>
            <person name="Zhang H."/>
        </authorList>
    </citation>
    <scope>NUCLEOTIDE SEQUENCE</scope>
    <source>
        <strain evidence="2">3651</strain>
    </source>
</reference>
<organism evidence="2 3">
    <name type="scientific">Sesamum alatum</name>
    <dbReference type="NCBI Taxonomy" id="300844"/>
    <lineage>
        <taxon>Eukaryota</taxon>
        <taxon>Viridiplantae</taxon>
        <taxon>Streptophyta</taxon>
        <taxon>Embryophyta</taxon>
        <taxon>Tracheophyta</taxon>
        <taxon>Spermatophyta</taxon>
        <taxon>Magnoliopsida</taxon>
        <taxon>eudicotyledons</taxon>
        <taxon>Gunneridae</taxon>
        <taxon>Pentapetalae</taxon>
        <taxon>asterids</taxon>
        <taxon>lamiids</taxon>
        <taxon>Lamiales</taxon>
        <taxon>Pedaliaceae</taxon>
        <taxon>Sesamum</taxon>
    </lineage>
</organism>
<protein>
    <submittedName>
        <fullName evidence="2">Uncharacterized protein</fullName>
    </submittedName>
</protein>
<dbReference type="PANTHER" id="PTHR34802:SF1">
    <property type="entry name" value="CHORISMATE SYNTHASE"/>
    <property type="match status" value="1"/>
</dbReference>
<feature type="region of interest" description="Disordered" evidence="1">
    <location>
        <begin position="66"/>
        <end position="129"/>
    </location>
</feature>
<comment type="caution">
    <text evidence="2">The sequence shown here is derived from an EMBL/GenBank/DDBJ whole genome shotgun (WGS) entry which is preliminary data.</text>
</comment>
<feature type="region of interest" description="Disordered" evidence="1">
    <location>
        <begin position="144"/>
        <end position="176"/>
    </location>
</feature>
<gene>
    <name evidence="2" type="ORF">Salat_2268900</name>
</gene>
<accession>A0AAE1XVX8</accession>
<feature type="region of interest" description="Disordered" evidence="1">
    <location>
        <begin position="667"/>
        <end position="696"/>
    </location>
</feature>
<reference evidence="2" key="1">
    <citation type="submission" date="2020-06" db="EMBL/GenBank/DDBJ databases">
        <authorList>
            <person name="Li T."/>
            <person name="Hu X."/>
            <person name="Zhang T."/>
            <person name="Song X."/>
            <person name="Zhang H."/>
            <person name="Dai N."/>
            <person name="Sheng W."/>
            <person name="Hou X."/>
            <person name="Wei L."/>
        </authorList>
    </citation>
    <scope>NUCLEOTIDE SEQUENCE</scope>
    <source>
        <strain evidence="2">3651</strain>
        <tissue evidence="2">Leaf</tissue>
    </source>
</reference>
<sequence>MSLGNEDRRSLDNGSEKFDVVLTKRKISYSRDFLLSLSNLDICKKLPSGFDESLISEFEDSLLRIPDRPRIPGSLPVHGLRRNEYSSSPPTRGGSDSGRRYGPQSRRSWQSPEHDGLLGSGSFPRPSGYAAGISAAKVRANDHHQLGRSSEPYHPPRPYKAVPHSRRDTDAYNDETFGSVECTSEDRAEEERRRRASFEMMRKEHQKALQEKQRLHPEKHESGGVSDLFEMLVNSKEENGVNNDELEVSAAAPILSNDSEKSSFVSHSPSSRPLVPPGFKSNTLDKSSGLKSLIHSPLSEVQKPVKGERFVDAGHNLVQNTNDGSEIRLSKEISVADDQPPEKAQHGLFLNKGENVDLHVSLDVPIKKKPGMEDQLLRLSGHLDSHGTLDDPEIAELNATRVFDDRSVRDSDRSHSTSVLEKILGSTLSVNDGHSSSAEHHDNKPDDTWSPNSVQSSKFAQWFFEEEAKVPDDVSSAGPNDLLSLIVSGDKADGVYKEEGIPTVLTCEDLEQSILIGLITQRRQTWQPVLRNWGTSSANTNQPSKRVDDHASLHLLSMLQKSTDQSNSTVSSDVEINLADKQPYSQENDLATVATKSQGEENSKVVLNLGQTLTLETLFGTAFMNELQSVQAPVSVQRGSIGTARVDAPEPHGLPLPITGNDIASSTTDETGFQRPSHDYSAPSNHRQHRKLGKAESWLGSEDSTIGITSSKLHTEAVPKHGGFERVVDFQLPEEENLMSAGDTQDQRMLALMPTGNSITNVNLSLTDKLAALGAVVKDKRGIEGLENLPFARNSYEQMGREIAYGNVQVQHSSPLFQPPQMTKVRHHILNLEPHPAAHEFPYEVLGSRAHL</sequence>
<evidence type="ECO:0000313" key="2">
    <source>
        <dbReference type="EMBL" id="KAK4418561.1"/>
    </source>
</evidence>
<dbReference type="PANTHER" id="PTHR34802">
    <property type="entry name" value="CHORISMATE SYNTHASE"/>
    <property type="match status" value="1"/>
</dbReference>
<feature type="region of interest" description="Disordered" evidence="1">
    <location>
        <begin position="430"/>
        <end position="453"/>
    </location>
</feature>
<name>A0AAE1XVX8_9LAMI</name>
<keyword evidence="3" id="KW-1185">Reference proteome</keyword>
<feature type="compositionally biased region" description="Basic and acidic residues" evidence="1">
    <location>
        <begin position="437"/>
        <end position="447"/>
    </location>
</feature>
<dbReference type="Proteomes" id="UP001293254">
    <property type="component" value="Unassembled WGS sequence"/>
</dbReference>
<proteinExistence type="predicted"/>
<dbReference type="EMBL" id="JACGWO010000009">
    <property type="protein sequence ID" value="KAK4418561.1"/>
    <property type="molecule type" value="Genomic_DNA"/>
</dbReference>